<proteinExistence type="predicted"/>
<name>A0ACC0AJK9_CATRO</name>
<evidence type="ECO:0000313" key="1">
    <source>
        <dbReference type="EMBL" id="KAI5661122.1"/>
    </source>
</evidence>
<accession>A0ACC0AJK9</accession>
<dbReference type="EMBL" id="CM044705">
    <property type="protein sequence ID" value="KAI5661122.1"/>
    <property type="molecule type" value="Genomic_DNA"/>
</dbReference>
<keyword evidence="2" id="KW-1185">Reference proteome</keyword>
<evidence type="ECO:0000313" key="2">
    <source>
        <dbReference type="Proteomes" id="UP001060085"/>
    </source>
</evidence>
<gene>
    <name evidence="1" type="ORF">M9H77_20445</name>
</gene>
<comment type="caution">
    <text evidence="1">The sequence shown here is derived from an EMBL/GenBank/DDBJ whole genome shotgun (WGS) entry which is preliminary data.</text>
</comment>
<reference evidence="2" key="1">
    <citation type="journal article" date="2023" name="Nat. Plants">
        <title>Single-cell RNA sequencing provides a high-resolution roadmap for understanding the multicellular compartmentation of specialized metabolism.</title>
        <authorList>
            <person name="Sun S."/>
            <person name="Shen X."/>
            <person name="Li Y."/>
            <person name="Li Y."/>
            <person name="Wang S."/>
            <person name="Li R."/>
            <person name="Zhang H."/>
            <person name="Shen G."/>
            <person name="Guo B."/>
            <person name="Wei J."/>
            <person name="Xu J."/>
            <person name="St-Pierre B."/>
            <person name="Chen S."/>
            <person name="Sun C."/>
        </authorList>
    </citation>
    <scope>NUCLEOTIDE SEQUENCE [LARGE SCALE GENOMIC DNA]</scope>
</reference>
<sequence>MAQSLLSILLTCAALQAIIPLILSTSDAAYPPPYGLDSTAAADFHSYAAANDDLIPLRREVYGGGRIFDISHRYRSDMPSWGSDSGLGQFLWLPKSMKNGSLANNSEMKLPTHTGTHVDSPGHVFDHYFDAGFDVDTLDLEVLNVNDACPTGYHDEPGACVNKGGDLRPLRREVYEGGEIFDITHKFTSETPVGIPEGVGQYLKLLFSMKNGSDYNFSELKLPVHAGTHVDAPGHMYDNYFDAGFDVDSLDLRVLNGPALLIDVPREKNITADVMKSLHIPRGVRRVLFRTLNTDRRLMYKKEFDTSYVGFMKDGAQWLVDNTDIKLVGIDYLSVAAFADLIPSHLVFLKGREIILVEGLKLDDVQPGLYTVHCLPLRLLGAEGSPIRCILIKKVLGGDGKIIDISHHYHPGMPLWGSDAGLGEFLWLQHSMKNGSLSNNSEMKLSVHAGTHVDAPAHLFDHYYDAGFDVDTLDLRILNAEVIKSLKIPSGVRRVLFRTLNTDRQLMRKKEFDSSYSGFTTDGAHWLVNSTAIQLVGIDYLSVAAYDETVPAHRVFLESREVILLESLKLDNIQPGIYTLHCLPLRLLGSEGSPTRCILIE</sequence>
<organism evidence="1 2">
    <name type="scientific">Catharanthus roseus</name>
    <name type="common">Madagascar periwinkle</name>
    <name type="synonym">Vinca rosea</name>
    <dbReference type="NCBI Taxonomy" id="4058"/>
    <lineage>
        <taxon>Eukaryota</taxon>
        <taxon>Viridiplantae</taxon>
        <taxon>Streptophyta</taxon>
        <taxon>Embryophyta</taxon>
        <taxon>Tracheophyta</taxon>
        <taxon>Spermatophyta</taxon>
        <taxon>Magnoliopsida</taxon>
        <taxon>eudicotyledons</taxon>
        <taxon>Gunneridae</taxon>
        <taxon>Pentapetalae</taxon>
        <taxon>asterids</taxon>
        <taxon>lamiids</taxon>
        <taxon>Gentianales</taxon>
        <taxon>Apocynaceae</taxon>
        <taxon>Rauvolfioideae</taxon>
        <taxon>Vinceae</taxon>
        <taxon>Catharanthinae</taxon>
        <taxon>Catharanthus</taxon>
    </lineage>
</organism>
<protein>
    <submittedName>
        <fullName evidence="1">Uncharacterized protein</fullName>
    </submittedName>
</protein>
<dbReference type="Proteomes" id="UP001060085">
    <property type="component" value="Linkage Group LG05"/>
</dbReference>